<dbReference type="STRING" id="989370.AOQ71_05155"/>
<dbReference type="Proteomes" id="UP000051936">
    <property type="component" value="Unassembled WGS sequence"/>
</dbReference>
<name>A0A0R3E889_9BRAD</name>
<proteinExistence type="predicted"/>
<protein>
    <submittedName>
        <fullName evidence="1">Uncharacterized protein</fullName>
    </submittedName>
</protein>
<gene>
    <name evidence="1" type="ORF">AOQ71_05155</name>
</gene>
<organism evidence="1 2">
    <name type="scientific">Bradyrhizobium manausense</name>
    <dbReference type="NCBI Taxonomy" id="989370"/>
    <lineage>
        <taxon>Bacteria</taxon>
        <taxon>Pseudomonadati</taxon>
        <taxon>Pseudomonadota</taxon>
        <taxon>Alphaproteobacteria</taxon>
        <taxon>Hyphomicrobiales</taxon>
        <taxon>Nitrobacteraceae</taxon>
        <taxon>Bradyrhizobium</taxon>
    </lineage>
</organism>
<dbReference type="EMBL" id="LJYG01000026">
    <property type="protein sequence ID" value="KRQ16356.1"/>
    <property type="molecule type" value="Genomic_DNA"/>
</dbReference>
<comment type="caution">
    <text evidence="1">The sequence shown here is derived from an EMBL/GenBank/DDBJ whole genome shotgun (WGS) entry which is preliminary data.</text>
</comment>
<accession>A0A0R3E889</accession>
<reference evidence="1 2" key="1">
    <citation type="submission" date="2015-09" db="EMBL/GenBank/DDBJ databases">
        <title>Draft Genome Sequence of Bradyrhizobium manausense Strain BR 3351T, a Novel Symbiotic Nitrogen-Fixing Alphaproteobacterium Isolated from Brazilian Amazon Rain Forest.</title>
        <authorList>
            <person name="De Araujo J.L."/>
            <person name="Zilli J.E."/>
        </authorList>
    </citation>
    <scope>NUCLEOTIDE SEQUENCE [LARGE SCALE GENOMIC DNA]</scope>
    <source>
        <strain evidence="1 2">BR3351</strain>
    </source>
</reference>
<dbReference type="AlphaFoldDB" id="A0A0R3E889"/>
<evidence type="ECO:0000313" key="1">
    <source>
        <dbReference type="EMBL" id="KRQ16356.1"/>
    </source>
</evidence>
<evidence type="ECO:0000313" key="2">
    <source>
        <dbReference type="Proteomes" id="UP000051936"/>
    </source>
</evidence>
<sequence length="62" mass="6906">MRTFTRAPESKAANKSGDRRLCFLFEAEYSCKELTPGIGTHPVEAGAHILEIERMGLIGEIR</sequence>
<keyword evidence="2" id="KW-1185">Reference proteome</keyword>